<sequence length="121" mass="12838">MAGVRRAPRHGAPYRLTGGLTALALTLSAPATADDSAPDSWTDRKCTLYRHAVEDALALLGRDGITDAFMDENDAFIANGCVARGGVCPRSEQDIAMADLLTTMTMNEGMASTFVPFDCPD</sequence>
<feature type="signal peptide" evidence="1">
    <location>
        <begin position="1"/>
        <end position="33"/>
    </location>
</feature>
<dbReference type="STRING" id="337701.SAMN05444398_101178"/>
<gene>
    <name evidence="2" type="ORF">SAMN05444398_101178</name>
</gene>
<dbReference type="Proteomes" id="UP000183974">
    <property type="component" value="Unassembled WGS sequence"/>
</dbReference>
<dbReference type="AlphaFoldDB" id="A0A1M6WWM5"/>
<dbReference type="EMBL" id="FRBR01000001">
    <property type="protein sequence ID" value="SHK98051.1"/>
    <property type="molecule type" value="Genomic_DNA"/>
</dbReference>
<keyword evidence="3" id="KW-1185">Reference proteome</keyword>
<evidence type="ECO:0000313" key="2">
    <source>
        <dbReference type="EMBL" id="SHK98051.1"/>
    </source>
</evidence>
<organism evidence="2 3">
    <name type="scientific">Roseovarius pacificus</name>
    <dbReference type="NCBI Taxonomy" id="337701"/>
    <lineage>
        <taxon>Bacteria</taxon>
        <taxon>Pseudomonadati</taxon>
        <taxon>Pseudomonadota</taxon>
        <taxon>Alphaproteobacteria</taxon>
        <taxon>Rhodobacterales</taxon>
        <taxon>Roseobacteraceae</taxon>
        <taxon>Roseovarius</taxon>
    </lineage>
</organism>
<dbReference type="RefSeq" id="WP_073031664.1">
    <property type="nucleotide sequence ID" value="NZ_BMLR01000001.1"/>
</dbReference>
<feature type="chain" id="PRO_5009922214" evidence="1">
    <location>
        <begin position="34"/>
        <end position="121"/>
    </location>
</feature>
<evidence type="ECO:0000256" key="1">
    <source>
        <dbReference type="SAM" id="SignalP"/>
    </source>
</evidence>
<protein>
    <submittedName>
        <fullName evidence="2">Uncharacterized protein</fullName>
    </submittedName>
</protein>
<evidence type="ECO:0000313" key="3">
    <source>
        <dbReference type="Proteomes" id="UP000183974"/>
    </source>
</evidence>
<reference evidence="2 3" key="1">
    <citation type="submission" date="2016-11" db="EMBL/GenBank/DDBJ databases">
        <authorList>
            <person name="Jaros S."/>
            <person name="Januszkiewicz K."/>
            <person name="Wedrychowicz H."/>
        </authorList>
    </citation>
    <scope>NUCLEOTIDE SEQUENCE [LARGE SCALE GENOMIC DNA]</scope>
    <source>
        <strain evidence="2 3">DSM 29589</strain>
    </source>
</reference>
<proteinExistence type="predicted"/>
<accession>A0A1M6WWM5</accession>
<keyword evidence="1" id="KW-0732">Signal</keyword>
<name>A0A1M6WWM5_9RHOB</name>